<protein>
    <submittedName>
        <fullName evidence="2">Uncharacterized protein</fullName>
    </submittedName>
</protein>
<evidence type="ECO:0000256" key="1">
    <source>
        <dbReference type="SAM" id="MobiDB-lite"/>
    </source>
</evidence>
<sequence>MMSLRATDCSTTCCPNLPSPPAYPYPSGQAENLTTIPHSWSREQVERSSGFSSASSSSSVQGGASEPSFYVNRQLGNSSDGEDVDDPEESMAEQASSLAEPSNHRLTASSGTEWLRFFRLISSGSSHRQLQLFVLLLFVNGAHDRSRDPQIGNP</sequence>
<accession>A0A3P7PD57</accession>
<dbReference type="AlphaFoldDB" id="A0A3P7PD57"/>
<organism evidence="2 3">
    <name type="scientific">Dibothriocephalus latus</name>
    <name type="common">Fish tapeworm</name>
    <name type="synonym">Diphyllobothrium latum</name>
    <dbReference type="NCBI Taxonomy" id="60516"/>
    <lineage>
        <taxon>Eukaryota</taxon>
        <taxon>Metazoa</taxon>
        <taxon>Spiralia</taxon>
        <taxon>Lophotrochozoa</taxon>
        <taxon>Platyhelminthes</taxon>
        <taxon>Cestoda</taxon>
        <taxon>Eucestoda</taxon>
        <taxon>Diphyllobothriidea</taxon>
        <taxon>Diphyllobothriidae</taxon>
        <taxon>Dibothriocephalus</taxon>
    </lineage>
</organism>
<proteinExistence type="predicted"/>
<keyword evidence="3" id="KW-1185">Reference proteome</keyword>
<dbReference type="EMBL" id="UYRU01068548">
    <property type="protein sequence ID" value="VDN17822.1"/>
    <property type="molecule type" value="Genomic_DNA"/>
</dbReference>
<feature type="region of interest" description="Disordered" evidence="1">
    <location>
        <begin position="38"/>
        <end position="105"/>
    </location>
</feature>
<feature type="compositionally biased region" description="Low complexity" evidence="1">
    <location>
        <begin position="48"/>
        <end position="68"/>
    </location>
</feature>
<dbReference type="Proteomes" id="UP000281553">
    <property type="component" value="Unassembled WGS sequence"/>
</dbReference>
<evidence type="ECO:0000313" key="2">
    <source>
        <dbReference type="EMBL" id="VDN17822.1"/>
    </source>
</evidence>
<evidence type="ECO:0000313" key="3">
    <source>
        <dbReference type="Proteomes" id="UP000281553"/>
    </source>
</evidence>
<gene>
    <name evidence="2" type="ORF">DILT_LOCUS13025</name>
</gene>
<feature type="compositionally biased region" description="Acidic residues" evidence="1">
    <location>
        <begin position="80"/>
        <end position="91"/>
    </location>
</feature>
<feature type="non-terminal residue" evidence="2">
    <location>
        <position position="154"/>
    </location>
</feature>
<name>A0A3P7PD57_DIBLA</name>
<dbReference type="OrthoDB" id="10593583at2759"/>
<reference evidence="2 3" key="1">
    <citation type="submission" date="2018-11" db="EMBL/GenBank/DDBJ databases">
        <authorList>
            <consortium name="Pathogen Informatics"/>
        </authorList>
    </citation>
    <scope>NUCLEOTIDE SEQUENCE [LARGE SCALE GENOMIC DNA]</scope>
</reference>
<feature type="compositionally biased region" description="Polar residues" evidence="1">
    <location>
        <begin position="93"/>
        <end position="105"/>
    </location>
</feature>